<evidence type="ECO:0000313" key="10">
    <source>
        <dbReference type="EMBL" id="GER22860.1"/>
    </source>
</evidence>
<evidence type="ECO:0000256" key="4">
    <source>
        <dbReference type="ARBA" id="ARBA00047175"/>
    </source>
</evidence>
<comment type="catalytic activity">
    <reaction evidence="6">
        <text>L-homocysteine + H2O = 2-oxobutanoate + hydrogen sulfide + NH4(+) + H(+)</text>
        <dbReference type="Rhea" id="RHEA:14501"/>
        <dbReference type="ChEBI" id="CHEBI:15377"/>
        <dbReference type="ChEBI" id="CHEBI:15378"/>
        <dbReference type="ChEBI" id="CHEBI:16763"/>
        <dbReference type="ChEBI" id="CHEBI:28938"/>
        <dbReference type="ChEBI" id="CHEBI:29919"/>
        <dbReference type="ChEBI" id="CHEBI:58199"/>
        <dbReference type="EC" id="4.4.1.2"/>
    </reaction>
    <physiologicalReaction direction="left-to-right" evidence="6">
        <dbReference type="Rhea" id="RHEA:14502"/>
    </physiologicalReaction>
</comment>
<evidence type="ECO:0000256" key="2">
    <source>
        <dbReference type="ARBA" id="ARBA00009077"/>
    </source>
</evidence>
<dbReference type="OrthoDB" id="9780685at2"/>
<dbReference type="SUPFAM" id="SSF53383">
    <property type="entry name" value="PLP-dependent transferases"/>
    <property type="match status" value="1"/>
</dbReference>
<comment type="catalytic activity">
    <reaction evidence="7">
        <text>L-methionine + H2O = methanethiol + 2-oxobutanoate + NH4(+)</text>
        <dbReference type="Rhea" id="RHEA:23800"/>
        <dbReference type="ChEBI" id="CHEBI:15377"/>
        <dbReference type="ChEBI" id="CHEBI:16007"/>
        <dbReference type="ChEBI" id="CHEBI:16763"/>
        <dbReference type="ChEBI" id="CHEBI:28938"/>
        <dbReference type="ChEBI" id="CHEBI:57844"/>
        <dbReference type="EC" id="4.4.1.11"/>
    </reaction>
    <physiologicalReaction direction="left-to-right" evidence="7">
        <dbReference type="Rhea" id="RHEA:23801"/>
    </physiologicalReaction>
</comment>
<feature type="modified residue" description="N6-(pyridoxal phosphate)lysine" evidence="8">
    <location>
        <position position="205"/>
    </location>
</feature>
<name>A0A5A7NPX7_9MICC</name>
<evidence type="ECO:0000256" key="1">
    <source>
        <dbReference type="ARBA" id="ARBA00001933"/>
    </source>
</evidence>
<dbReference type="InterPro" id="IPR000277">
    <property type="entry name" value="Cys/Met-Metab_PyrdxlP-dep_enz"/>
</dbReference>
<dbReference type="CDD" id="cd00614">
    <property type="entry name" value="CGS_like"/>
    <property type="match status" value="1"/>
</dbReference>
<evidence type="ECO:0000256" key="6">
    <source>
        <dbReference type="ARBA" id="ARBA00048780"/>
    </source>
</evidence>
<evidence type="ECO:0000256" key="9">
    <source>
        <dbReference type="RuleBase" id="RU362118"/>
    </source>
</evidence>
<evidence type="ECO:0000313" key="11">
    <source>
        <dbReference type="Proteomes" id="UP000325307"/>
    </source>
</evidence>
<keyword evidence="11" id="KW-1185">Reference proteome</keyword>
<organism evidence="10 11">
    <name type="scientific">Zafaria cholistanensis</name>
    <dbReference type="NCBI Taxonomy" id="1682741"/>
    <lineage>
        <taxon>Bacteria</taxon>
        <taxon>Bacillati</taxon>
        <taxon>Actinomycetota</taxon>
        <taxon>Actinomycetes</taxon>
        <taxon>Micrococcales</taxon>
        <taxon>Micrococcaceae</taxon>
        <taxon>Zafaria</taxon>
    </lineage>
</organism>
<dbReference type="InterPro" id="IPR015421">
    <property type="entry name" value="PyrdxlP-dep_Trfase_major"/>
</dbReference>
<proteinExistence type="inferred from homology"/>
<dbReference type="EMBL" id="BKDJ01000005">
    <property type="protein sequence ID" value="GER22860.1"/>
    <property type="molecule type" value="Genomic_DNA"/>
</dbReference>
<dbReference type="InterPro" id="IPR015424">
    <property type="entry name" value="PyrdxlP-dep_Trfase"/>
</dbReference>
<protein>
    <recommendedName>
        <fullName evidence="4">homocysteine desulfhydrase</fullName>
        <ecNumber evidence="4">4.4.1.2</ecNumber>
    </recommendedName>
    <alternativeName>
        <fullName evidence="5">Homocysteine desulfhydrase</fullName>
    </alternativeName>
</protein>
<dbReference type="Gene3D" id="3.40.640.10">
    <property type="entry name" value="Type I PLP-dependent aspartate aminotransferase-like (Major domain)"/>
    <property type="match status" value="1"/>
</dbReference>
<dbReference type="Gene3D" id="3.90.1150.10">
    <property type="entry name" value="Aspartate Aminotransferase, domain 1"/>
    <property type="match status" value="1"/>
</dbReference>
<dbReference type="InterPro" id="IPR054542">
    <property type="entry name" value="Cys_met_metab_PP"/>
</dbReference>
<dbReference type="FunFam" id="3.40.640.10:FF:000046">
    <property type="entry name" value="Cystathionine gamma-lyase"/>
    <property type="match status" value="1"/>
</dbReference>
<dbReference type="PROSITE" id="PS00868">
    <property type="entry name" value="CYS_MET_METAB_PP"/>
    <property type="match status" value="1"/>
</dbReference>
<dbReference type="AlphaFoldDB" id="A0A5A7NPX7"/>
<dbReference type="GO" id="GO:0030170">
    <property type="term" value="F:pyridoxal phosphate binding"/>
    <property type="evidence" value="ECO:0007669"/>
    <property type="project" value="InterPro"/>
</dbReference>
<dbReference type="GO" id="GO:0004123">
    <property type="term" value="F:cystathionine gamma-lyase activity"/>
    <property type="evidence" value="ECO:0007669"/>
    <property type="project" value="TreeGrafter"/>
</dbReference>
<dbReference type="GO" id="GO:0019343">
    <property type="term" value="P:cysteine biosynthetic process via cystathionine"/>
    <property type="evidence" value="ECO:0007669"/>
    <property type="project" value="TreeGrafter"/>
</dbReference>
<dbReference type="RefSeq" id="WP_149956476.1">
    <property type="nucleotide sequence ID" value="NZ_BKDJ01000005.1"/>
</dbReference>
<dbReference type="PANTHER" id="PTHR11808:SF85">
    <property type="entry name" value="CYSTATHIONINE GAMMA-LYASE-RELATED"/>
    <property type="match status" value="1"/>
</dbReference>
<dbReference type="PIRSF" id="PIRSF001434">
    <property type="entry name" value="CGS"/>
    <property type="match status" value="1"/>
</dbReference>
<accession>A0A5A7NPX7</accession>
<comment type="similarity">
    <text evidence="2 9">Belongs to the trans-sulfuration enzymes family.</text>
</comment>
<dbReference type="GO" id="GO:0005737">
    <property type="term" value="C:cytoplasm"/>
    <property type="evidence" value="ECO:0007669"/>
    <property type="project" value="TreeGrafter"/>
</dbReference>
<evidence type="ECO:0000256" key="8">
    <source>
        <dbReference type="PIRSR" id="PIRSR001434-2"/>
    </source>
</evidence>
<sequence length="383" mass="40531">MTMHSFHAPDIAPDTLVVAAGRPERAPDAPVNPPIVLSSTFVGAGVPGPGERVYGRFSNPTWDPLEEAIAQLERADLPALVYASGMAAVASAMSLVPAGGVLVVPRHAYNGSLGLVGDLATRSNVEVRIADLEDTEGTIALFGGADMVWLESPTNPMLEVADLRALTAAARAAGAVTVVDNTFSTPLLQRPLELGADIVVHSATKFMGGHSDVILGAAVTSQVHLRERLHAHRTLHGAIAGPFEAWLTLRGLRTMALRVERSERNAAGIARRLLTHPAVSGVRYPGLPEDPGHHLAAEQMDGFGAIVGLRVTAGEEAAERVLNALRLWLPATSLGGVESLAERRRRHTGEPESVPADFIRLSVGIENLEDLWVDLSQALDTAL</sequence>
<dbReference type="InterPro" id="IPR015422">
    <property type="entry name" value="PyrdxlP-dep_Trfase_small"/>
</dbReference>
<gene>
    <name evidence="10" type="ORF">NCCP1664_13570</name>
</gene>
<keyword evidence="3 8" id="KW-0663">Pyridoxal phosphate</keyword>
<dbReference type="GO" id="GO:0047982">
    <property type="term" value="F:homocysteine desulfhydrase activity"/>
    <property type="evidence" value="ECO:0007669"/>
    <property type="project" value="UniProtKB-EC"/>
</dbReference>
<evidence type="ECO:0000256" key="5">
    <source>
        <dbReference type="ARBA" id="ARBA00047199"/>
    </source>
</evidence>
<dbReference type="GO" id="GO:0018826">
    <property type="term" value="F:methionine gamma-lyase activity"/>
    <property type="evidence" value="ECO:0007669"/>
    <property type="project" value="UniProtKB-EC"/>
</dbReference>
<dbReference type="EC" id="4.4.1.2" evidence="4"/>
<comment type="cofactor">
    <cofactor evidence="1 9">
        <name>pyridoxal 5'-phosphate</name>
        <dbReference type="ChEBI" id="CHEBI:597326"/>
    </cofactor>
</comment>
<dbReference type="PANTHER" id="PTHR11808">
    <property type="entry name" value="TRANS-SULFURATION ENZYME FAMILY MEMBER"/>
    <property type="match status" value="1"/>
</dbReference>
<evidence type="ECO:0000256" key="7">
    <source>
        <dbReference type="ARBA" id="ARBA00052699"/>
    </source>
</evidence>
<reference evidence="10 11" key="1">
    <citation type="submission" date="2019-09" db="EMBL/GenBank/DDBJ databases">
        <title>Arthrobacter zafarii sp. nov., a moderately thermotolerant and halotolerant actinobacterium isolated from Cholistan desert soil of Pakistan.</title>
        <authorList>
            <person name="Amin A."/>
            <person name="Ahmed I."/>
            <person name="Khalid N."/>
            <person name="Schumann P."/>
            <person name="Busse H.J."/>
            <person name="Khan I.U."/>
            <person name="Li S."/>
            <person name="Li W.J."/>
        </authorList>
    </citation>
    <scope>NUCLEOTIDE SEQUENCE [LARGE SCALE GENOMIC DNA]</scope>
    <source>
        <strain evidence="10 11">NCCP-1664</strain>
    </source>
</reference>
<dbReference type="Proteomes" id="UP000325307">
    <property type="component" value="Unassembled WGS sequence"/>
</dbReference>
<dbReference type="Pfam" id="PF01053">
    <property type="entry name" value="Cys_Met_Meta_PP"/>
    <property type="match status" value="1"/>
</dbReference>
<comment type="caution">
    <text evidence="10">The sequence shown here is derived from an EMBL/GenBank/DDBJ whole genome shotgun (WGS) entry which is preliminary data.</text>
</comment>
<dbReference type="GO" id="GO:0019346">
    <property type="term" value="P:transsulfuration"/>
    <property type="evidence" value="ECO:0007669"/>
    <property type="project" value="InterPro"/>
</dbReference>
<evidence type="ECO:0000256" key="3">
    <source>
        <dbReference type="ARBA" id="ARBA00022898"/>
    </source>
</evidence>